<organism evidence="6 7">
    <name type="scientific">Desulfovibrio psychrotolerans</name>
    <dbReference type="NCBI Taxonomy" id="415242"/>
    <lineage>
        <taxon>Bacteria</taxon>
        <taxon>Pseudomonadati</taxon>
        <taxon>Thermodesulfobacteriota</taxon>
        <taxon>Desulfovibrionia</taxon>
        <taxon>Desulfovibrionales</taxon>
        <taxon>Desulfovibrionaceae</taxon>
        <taxon>Desulfovibrio</taxon>
    </lineage>
</organism>
<gene>
    <name evidence="6" type="primary">iciA</name>
    <name evidence="6" type="ORF">DSM19430T_25210</name>
</gene>
<dbReference type="InterPro" id="IPR005119">
    <property type="entry name" value="LysR_subst-bd"/>
</dbReference>
<dbReference type="InterPro" id="IPR036390">
    <property type="entry name" value="WH_DNA-bd_sf"/>
</dbReference>
<dbReference type="InterPro" id="IPR000847">
    <property type="entry name" value="LysR_HTH_N"/>
</dbReference>
<dbReference type="Gene3D" id="3.40.190.290">
    <property type="match status" value="1"/>
</dbReference>
<dbReference type="Proteomes" id="UP000503820">
    <property type="component" value="Unassembled WGS sequence"/>
</dbReference>
<evidence type="ECO:0000256" key="2">
    <source>
        <dbReference type="ARBA" id="ARBA00023015"/>
    </source>
</evidence>
<dbReference type="NCBIfam" id="NF002964">
    <property type="entry name" value="PRK03635.1"/>
    <property type="match status" value="1"/>
</dbReference>
<evidence type="ECO:0000256" key="3">
    <source>
        <dbReference type="ARBA" id="ARBA00023125"/>
    </source>
</evidence>
<accession>A0A7J0BVU9</accession>
<dbReference type="EMBL" id="BLVP01000010">
    <property type="protein sequence ID" value="GFM37837.1"/>
    <property type="molecule type" value="Genomic_DNA"/>
</dbReference>
<keyword evidence="7" id="KW-1185">Reference proteome</keyword>
<evidence type="ECO:0000256" key="1">
    <source>
        <dbReference type="ARBA" id="ARBA00009437"/>
    </source>
</evidence>
<sequence>MLDNRLMQALAAVVQEGGFEKAASRLHITQSAVSQRIRSLEDAMGQPLLVRASPVRPTEAGQRLLAHYRRVRHLEDDLLATFRSSSPSDAMDTPVVMPLAVNEDSLATWFLPVLRPFLASRPVLLDIYTDDQEVTHALLRTGVVTGCISSLATPIQGCRCVPLGRMDYQCLATPQFVSRWFPHGVEEQALRRAPAVTFNRKDLLHCRFAALWGVEDNGFPPHYVPSSSQFVEMIRAGHAYGMVPHPQGNPLLHSGELIPLAPHHAVPVSLYWHHWNLGTSLLEELSETLVQGCRKHLL</sequence>
<name>A0A7J0BVU9_9BACT</name>
<keyword evidence="3" id="KW-0238">DNA-binding</keyword>
<evidence type="ECO:0000256" key="4">
    <source>
        <dbReference type="ARBA" id="ARBA00023163"/>
    </source>
</evidence>
<dbReference type="SUPFAM" id="SSF53850">
    <property type="entry name" value="Periplasmic binding protein-like II"/>
    <property type="match status" value="1"/>
</dbReference>
<dbReference type="Gene3D" id="1.10.10.10">
    <property type="entry name" value="Winged helix-like DNA-binding domain superfamily/Winged helix DNA-binding domain"/>
    <property type="match status" value="1"/>
</dbReference>
<evidence type="ECO:0000259" key="5">
    <source>
        <dbReference type="PROSITE" id="PS50931"/>
    </source>
</evidence>
<dbReference type="AlphaFoldDB" id="A0A7J0BVU9"/>
<dbReference type="RefSeq" id="WP_174410464.1">
    <property type="nucleotide sequence ID" value="NZ_BLVP01000010.1"/>
</dbReference>
<dbReference type="GO" id="GO:0003700">
    <property type="term" value="F:DNA-binding transcription factor activity"/>
    <property type="evidence" value="ECO:0007669"/>
    <property type="project" value="InterPro"/>
</dbReference>
<dbReference type="Pfam" id="PF00126">
    <property type="entry name" value="HTH_1"/>
    <property type="match status" value="1"/>
</dbReference>
<keyword evidence="2" id="KW-0805">Transcription regulation</keyword>
<dbReference type="InterPro" id="IPR036388">
    <property type="entry name" value="WH-like_DNA-bd_sf"/>
</dbReference>
<evidence type="ECO:0000313" key="6">
    <source>
        <dbReference type="EMBL" id="GFM37837.1"/>
    </source>
</evidence>
<protein>
    <submittedName>
        <fullName evidence="6">LysR family transcriptional regulator</fullName>
    </submittedName>
</protein>
<evidence type="ECO:0000313" key="7">
    <source>
        <dbReference type="Proteomes" id="UP000503820"/>
    </source>
</evidence>
<comment type="caution">
    <text evidence="6">The sequence shown here is derived from an EMBL/GenBank/DDBJ whole genome shotgun (WGS) entry which is preliminary data.</text>
</comment>
<dbReference type="InterPro" id="IPR017685">
    <property type="entry name" value="ArgP"/>
</dbReference>
<dbReference type="Pfam" id="PF03466">
    <property type="entry name" value="LysR_substrate"/>
    <property type="match status" value="1"/>
</dbReference>
<dbReference type="InterPro" id="IPR050176">
    <property type="entry name" value="LTTR"/>
</dbReference>
<dbReference type="PANTHER" id="PTHR30579">
    <property type="entry name" value="TRANSCRIPTIONAL REGULATOR"/>
    <property type="match status" value="1"/>
</dbReference>
<keyword evidence="4" id="KW-0804">Transcription</keyword>
<dbReference type="PRINTS" id="PR00039">
    <property type="entry name" value="HTHLYSR"/>
</dbReference>
<comment type="similarity">
    <text evidence="1">Belongs to the LysR transcriptional regulatory family.</text>
</comment>
<reference evidence="6 7" key="1">
    <citation type="submission" date="2020-05" db="EMBL/GenBank/DDBJ databases">
        <title>Draft genome sequence of Desulfovibrio psychrotolerans JS1T.</title>
        <authorList>
            <person name="Ueno A."/>
            <person name="Tamazawa S."/>
            <person name="Tamamura S."/>
            <person name="Murakami T."/>
            <person name="Kiyama T."/>
            <person name="Inomata H."/>
            <person name="Amano Y."/>
            <person name="Miyakawa K."/>
            <person name="Tamaki H."/>
            <person name="Naganuma T."/>
            <person name="Kaneko K."/>
        </authorList>
    </citation>
    <scope>NUCLEOTIDE SEQUENCE [LARGE SCALE GENOMIC DNA]</scope>
    <source>
        <strain evidence="6 7">JS1</strain>
    </source>
</reference>
<dbReference type="NCBIfam" id="TIGR03298">
    <property type="entry name" value="argP"/>
    <property type="match status" value="1"/>
</dbReference>
<dbReference type="GO" id="GO:0003677">
    <property type="term" value="F:DNA binding"/>
    <property type="evidence" value="ECO:0007669"/>
    <property type="project" value="UniProtKB-KW"/>
</dbReference>
<feature type="domain" description="HTH lysR-type" evidence="5">
    <location>
        <begin position="2"/>
        <end position="58"/>
    </location>
</feature>
<dbReference type="PROSITE" id="PS50931">
    <property type="entry name" value="HTH_LYSR"/>
    <property type="match status" value="1"/>
</dbReference>
<proteinExistence type="inferred from homology"/>
<dbReference type="PANTHER" id="PTHR30579:SF2">
    <property type="entry name" value="HTH-TYPE TRANSCRIPTIONAL REGULATOR ARGP"/>
    <property type="match status" value="1"/>
</dbReference>
<dbReference type="NCBIfam" id="NF009888">
    <property type="entry name" value="PRK13348.1"/>
    <property type="match status" value="1"/>
</dbReference>
<dbReference type="SUPFAM" id="SSF46785">
    <property type="entry name" value="Winged helix' DNA-binding domain"/>
    <property type="match status" value="1"/>
</dbReference>